<dbReference type="Proteomes" id="UP000431401">
    <property type="component" value="Unassembled WGS sequence"/>
</dbReference>
<gene>
    <name evidence="4" type="ORF">NRB56_01840</name>
</gene>
<dbReference type="OrthoDB" id="4741753at2"/>
<organism evidence="4 5">
    <name type="scientific">Nocardia aurantia</name>
    <dbReference type="NCBI Taxonomy" id="2585199"/>
    <lineage>
        <taxon>Bacteria</taxon>
        <taxon>Bacillati</taxon>
        <taxon>Actinomycetota</taxon>
        <taxon>Actinomycetes</taxon>
        <taxon>Mycobacteriales</taxon>
        <taxon>Nocardiaceae</taxon>
        <taxon>Nocardia</taxon>
    </lineage>
</organism>
<reference evidence="4 5" key="1">
    <citation type="submission" date="2019-10" db="EMBL/GenBank/DDBJ databases">
        <title>Nocardia macrotermitis sp. nov. and Nocardia aurantia sp. nov., isolated from the gut of fungus growing-termite Macrotermes natalensis.</title>
        <authorList>
            <person name="Benndorf R."/>
            <person name="Schwitalla J."/>
            <person name="Martin K."/>
            <person name="De Beer W."/>
            <person name="Kaster A.-K."/>
            <person name="Vollmers J."/>
            <person name="Poulsen M."/>
            <person name="Beemelmanns C."/>
        </authorList>
    </citation>
    <scope>NUCLEOTIDE SEQUENCE [LARGE SCALE GENOMIC DNA]</scope>
    <source>
        <strain evidence="4 5">RB56</strain>
    </source>
</reference>
<evidence type="ECO:0008006" key="6">
    <source>
        <dbReference type="Google" id="ProtNLM"/>
    </source>
</evidence>
<evidence type="ECO:0000313" key="5">
    <source>
        <dbReference type="Proteomes" id="UP000431401"/>
    </source>
</evidence>
<evidence type="ECO:0000256" key="1">
    <source>
        <dbReference type="SAM" id="MobiDB-lite"/>
    </source>
</evidence>
<dbReference type="EMBL" id="WEGI01000001">
    <property type="protein sequence ID" value="MQY24636.1"/>
    <property type="molecule type" value="Genomic_DNA"/>
</dbReference>
<sequence length="471" mass="50244">MKLTRFVRNQLIIFSVLTLVGLLVMAGTYVHLPAMFGIGRYGVTVRLTATGGLYPSANVAYRGTNIGKVTDVRLTPSGVDAVLSIDSDYQVPADSDAYVRSVSAIGEQYVDLVPADHPQGGNLRDGSVIDVGRTRLPQDVGAMLDQADRLLTSVADTKLREVIDDAFVAFNGAGPDLQKFIDSASLLVQEAQANTGQTKDLLERIGPLLDTQNRSADSIRSWTQNLATVTDQLRQHDPALAQLLERTPSAAQKVSSTFQQLKPTLPLLLSNMVSVGQVGVTYHAGLEQILVIYPPLIAALLTVIRGPAEYGAVVDFMLGLNDPPGCMTGFLPTDQWRAPTALDHPDIQGDLYCKVPQDAKEAVRGIRNTPCADVPGKRAPTPELCHDPQGYVPEGDNPPFRAPATAGAPPPDGQSGDPGQTHPAAVSTSRDPASGTFVGPDGRTYHQGDVGPDGSGRVPSTWQAMFEEPLR</sequence>
<accession>A0A7K0DFS3</accession>
<feature type="domain" description="Mammalian cell entry C-terminal" evidence="3">
    <location>
        <begin position="121"/>
        <end position="286"/>
    </location>
</feature>
<feature type="region of interest" description="Disordered" evidence="1">
    <location>
        <begin position="369"/>
        <end position="471"/>
    </location>
</feature>
<keyword evidence="5" id="KW-1185">Reference proteome</keyword>
<dbReference type="InterPro" id="IPR052336">
    <property type="entry name" value="MlaD_Phospholipid_Transporter"/>
</dbReference>
<dbReference type="AlphaFoldDB" id="A0A7K0DFS3"/>
<dbReference type="InterPro" id="IPR005693">
    <property type="entry name" value="Mce"/>
</dbReference>
<proteinExistence type="predicted"/>
<protein>
    <recommendedName>
        <fullName evidence="6">Virulence factor Mce</fullName>
    </recommendedName>
</protein>
<evidence type="ECO:0000313" key="4">
    <source>
        <dbReference type="EMBL" id="MQY24636.1"/>
    </source>
</evidence>
<evidence type="ECO:0000259" key="3">
    <source>
        <dbReference type="Pfam" id="PF11887"/>
    </source>
</evidence>
<comment type="caution">
    <text evidence="4">The sequence shown here is derived from an EMBL/GenBank/DDBJ whole genome shotgun (WGS) entry which is preliminary data.</text>
</comment>
<feature type="domain" description="Mce/MlaD" evidence="2">
    <location>
        <begin position="41"/>
        <end position="114"/>
    </location>
</feature>
<dbReference type="RefSeq" id="WP_153338585.1">
    <property type="nucleotide sequence ID" value="NZ_WEGI01000001.1"/>
</dbReference>
<name>A0A7K0DFS3_9NOCA</name>
<dbReference type="Pfam" id="PF11887">
    <property type="entry name" value="Mce4_CUP1"/>
    <property type="match status" value="1"/>
</dbReference>
<dbReference type="GO" id="GO:0005576">
    <property type="term" value="C:extracellular region"/>
    <property type="evidence" value="ECO:0007669"/>
    <property type="project" value="TreeGrafter"/>
</dbReference>
<dbReference type="InterPro" id="IPR024516">
    <property type="entry name" value="Mce_C"/>
</dbReference>
<evidence type="ECO:0000259" key="2">
    <source>
        <dbReference type="Pfam" id="PF02470"/>
    </source>
</evidence>
<dbReference type="PANTHER" id="PTHR33371">
    <property type="entry name" value="INTERMEMBRANE PHOSPHOLIPID TRANSPORT SYSTEM BINDING PROTEIN MLAD-RELATED"/>
    <property type="match status" value="1"/>
</dbReference>
<dbReference type="InterPro" id="IPR003399">
    <property type="entry name" value="Mce/MlaD"/>
</dbReference>
<dbReference type="Pfam" id="PF02470">
    <property type="entry name" value="MlaD"/>
    <property type="match status" value="1"/>
</dbReference>
<dbReference type="NCBIfam" id="TIGR00996">
    <property type="entry name" value="Mtu_fam_mce"/>
    <property type="match status" value="1"/>
</dbReference>
<dbReference type="PANTHER" id="PTHR33371:SF16">
    <property type="entry name" value="MCE-FAMILY PROTEIN MCE3F"/>
    <property type="match status" value="1"/>
</dbReference>
<feature type="compositionally biased region" description="Low complexity" evidence="1">
    <location>
        <begin position="398"/>
        <end position="420"/>
    </location>
</feature>